<evidence type="ECO:0000256" key="4">
    <source>
        <dbReference type="ARBA" id="ARBA00023136"/>
    </source>
</evidence>
<dbReference type="EC" id="2.4.2.45" evidence="7"/>
<feature type="transmembrane region" description="Helical" evidence="6">
    <location>
        <begin position="156"/>
        <end position="180"/>
    </location>
</feature>
<feature type="compositionally biased region" description="Low complexity" evidence="5">
    <location>
        <begin position="45"/>
        <end position="57"/>
    </location>
</feature>
<keyword evidence="2 6" id="KW-0812">Transmembrane</keyword>
<gene>
    <name evidence="7" type="ORF">RQC66_08530</name>
</gene>
<dbReference type="Gene3D" id="1.10.357.140">
    <property type="entry name" value="UbiA prenyltransferase"/>
    <property type="match status" value="1"/>
</dbReference>
<comment type="subcellular location">
    <subcellularLocation>
        <location evidence="1">Membrane</location>
        <topology evidence="1">Multi-pass membrane protein</topology>
    </subcellularLocation>
</comment>
<dbReference type="Proteomes" id="UP001257948">
    <property type="component" value="Unassembled WGS sequence"/>
</dbReference>
<feature type="transmembrane region" description="Helical" evidence="6">
    <location>
        <begin position="322"/>
        <end position="340"/>
    </location>
</feature>
<evidence type="ECO:0000256" key="6">
    <source>
        <dbReference type="SAM" id="Phobius"/>
    </source>
</evidence>
<dbReference type="PANTHER" id="PTHR11048">
    <property type="entry name" value="PRENYLTRANSFERASES"/>
    <property type="match status" value="1"/>
</dbReference>
<dbReference type="InterPro" id="IPR044878">
    <property type="entry name" value="UbiA_sf"/>
</dbReference>
<dbReference type="GO" id="GO:0016757">
    <property type="term" value="F:glycosyltransferase activity"/>
    <property type="evidence" value="ECO:0007669"/>
    <property type="project" value="UniProtKB-KW"/>
</dbReference>
<dbReference type="CDD" id="cd13963">
    <property type="entry name" value="PT_UbiA_2"/>
    <property type="match status" value="1"/>
</dbReference>
<feature type="transmembrane region" description="Helical" evidence="6">
    <location>
        <begin position="236"/>
        <end position="254"/>
    </location>
</feature>
<evidence type="ECO:0000256" key="5">
    <source>
        <dbReference type="SAM" id="MobiDB-lite"/>
    </source>
</evidence>
<keyword evidence="8" id="KW-1185">Reference proteome</keyword>
<dbReference type="Pfam" id="PF01040">
    <property type="entry name" value="UbiA"/>
    <property type="match status" value="1"/>
</dbReference>
<organism evidence="7 8">
    <name type="scientific">Streptomyces justiciae</name>
    <dbReference type="NCBI Taxonomy" id="2780140"/>
    <lineage>
        <taxon>Bacteria</taxon>
        <taxon>Bacillati</taxon>
        <taxon>Actinomycetota</taxon>
        <taxon>Actinomycetes</taxon>
        <taxon>Kitasatosporales</taxon>
        <taxon>Streptomycetaceae</taxon>
        <taxon>Streptomyces</taxon>
    </lineage>
</organism>
<feature type="transmembrane region" description="Helical" evidence="6">
    <location>
        <begin position="186"/>
        <end position="204"/>
    </location>
</feature>
<evidence type="ECO:0000313" key="8">
    <source>
        <dbReference type="Proteomes" id="UP001257948"/>
    </source>
</evidence>
<evidence type="ECO:0000313" key="7">
    <source>
        <dbReference type="EMBL" id="MDT7840777.1"/>
    </source>
</evidence>
<evidence type="ECO:0000256" key="1">
    <source>
        <dbReference type="ARBA" id="ARBA00004141"/>
    </source>
</evidence>
<sequence>MTEIAPHPNNGRPGGACPDGGAHPNDGAHPDVGVHPNVGARSDSAHPTAAAHPHTPALLGQRTPPRHTAPPHPHPRPHSVLHGLLKTARPKQWVKNLLVVAAPAAAGQLFTRHALTQLALVFALFTACAAAVYLVNDARDADADRAHPTKRHRPVAAGQVPVSVAYGVGGVLAVLALALAGWLTPPLVPALLTAYVGMQLAYCVSLKHVLVVDLVVVATGFLMRAMVGGLALGIPLSRWFLITTGFGALFMVAAKRYSEAVQMEGAAGATRALLTEYTTGYLRFVWQLAAGVAVLGYCLWALEGGGTHAEPTATGTATGLLPWRQLSVVAFILAVLRYAVFADRGIAGEPEEVVLGDRALALIGLVWLGMYGLAVAHW</sequence>
<dbReference type="InterPro" id="IPR039653">
    <property type="entry name" value="Prenyltransferase"/>
</dbReference>
<dbReference type="RefSeq" id="WP_314199507.1">
    <property type="nucleotide sequence ID" value="NZ_JAVTLL010000005.1"/>
</dbReference>
<evidence type="ECO:0000256" key="2">
    <source>
        <dbReference type="ARBA" id="ARBA00022692"/>
    </source>
</evidence>
<feature type="region of interest" description="Disordered" evidence="5">
    <location>
        <begin position="1"/>
        <end position="80"/>
    </location>
</feature>
<keyword evidence="4 6" id="KW-0472">Membrane</keyword>
<comment type="caution">
    <text evidence="7">The sequence shown here is derived from an EMBL/GenBank/DDBJ whole genome shotgun (WGS) entry which is preliminary data.</text>
</comment>
<dbReference type="PANTHER" id="PTHR11048:SF5">
    <property type="entry name" value="DECAPRENYL-PHOSPHATE PHOSPHORIBOSYLTRANSFERASE"/>
    <property type="match status" value="1"/>
</dbReference>
<protein>
    <submittedName>
        <fullName evidence="7">Decaprenyl-phosphate phosphoribosyltransferase</fullName>
        <ecNumber evidence="7">2.4.2.45</ecNumber>
    </submittedName>
</protein>
<feature type="transmembrane region" description="Helical" evidence="6">
    <location>
        <begin position="281"/>
        <end position="302"/>
    </location>
</feature>
<dbReference type="EMBL" id="JAVTLL010000005">
    <property type="protein sequence ID" value="MDT7840777.1"/>
    <property type="molecule type" value="Genomic_DNA"/>
</dbReference>
<reference evidence="8" key="1">
    <citation type="submission" date="2023-07" db="EMBL/GenBank/DDBJ databases">
        <title>Draft genome sequence of the endophytic actinobacterium Streptomyces justiciae WPN32, a potential antibiotic producer.</title>
        <authorList>
            <person name="Yasawong M."/>
            <person name="Pana W."/>
            <person name="Ganta P."/>
            <person name="Santapan N."/>
            <person name="Songngamsuk T."/>
            <person name="Phatcharaharikarn M."/>
            <person name="Kerdtoob S."/>
            <person name="Nantapong N."/>
        </authorList>
    </citation>
    <scope>NUCLEOTIDE SEQUENCE [LARGE SCALE GENOMIC DNA]</scope>
    <source>
        <strain evidence="8">WPN32</strain>
    </source>
</reference>
<dbReference type="NCBIfam" id="NF008978">
    <property type="entry name" value="PRK12324.1-4"/>
    <property type="match status" value="1"/>
</dbReference>
<feature type="transmembrane region" description="Helical" evidence="6">
    <location>
        <begin position="211"/>
        <end position="230"/>
    </location>
</feature>
<dbReference type="InterPro" id="IPR000537">
    <property type="entry name" value="UbiA_prenyltransferase"/>
</dbReference>
<proteinExistence type="predicted"/>
<evidence type="ECO:0000256" key="3">
    <source>
        <dbReference type="ARBA" id="ARBA00022989"/>
    </source>
</evidence>
<feature type="transmembrane region" description="Helical" evidence="6">
    <location>
        <begin position="360"/>
        <end position="377"/>
    </location>
</feature>
<name>A0ABU3LNM7_9ACTN</name>
<keyword evidence="7" id="KW-0328">Glycosyltransferase</keyword>
<accession>A0ABU3LNM7</accession>
<feature type="transmembrane region" description="Helical" evidence="6">
    <location>
        <begin position="117"/>
        <end position="135"/>
    </location>
</feature>
<keyword evidence="7" id="KW-0808">Transferase</keyword>
<keyword evidence="3 6" id="KW-1133">Transmembrane helix</keyword>